<proteinExistence type="predicted"/>
<comment type="caution">
    <text evidence="1">The sequence shown here is derived from an EMBL/GenBank/DDBJ whole genome shotgun (WGS) entry which is preliminary data.</text>
</comment>
<name>A0A8K1G6U0_9PASS</name>
<sequence length="117" mass="13679">MDNGVEGTLRKSASDTKLLEQFFHPLERWDVIHRGLGRPERWVHVNLMNFNVAKYQVLHLGQDNPKRKYRLSREWTQSSSGKDFRVLVYKKLYKTCNNPAVCSHGPENQMCPGLHQN</sequence>
<dbReference type="EMBL" id="SWJQ01000581">
    <property type="protein sequence ID" value="TRZ12534.1"/>
    <property type="molecule type" value="Genomic_DNA"/>
</dbReference>
<dbReference type="OrthoDB" id="10434179at2759"/>
<reference evidence="1" key="1">
    <citation type="submission" date="2019-04" db="EMBL/GenBank/DDBJ databases">
        <title>Genome assembly of Zosterops borbonicus 15179.</title>
        <authorList>
            <person name="Leroy T."/>
            <person name="Anselmetti Y."/>
            <person name="Tilak M.-K."/>
            <person name="Nabholz B."/>
        </authorList>
    </citation>
    <scope>NUCLEOTIDE SEQUENCE</scope>
    <source>
        <strain evidence="1">HGM_15179</strain>
        <tissue evidence="1">Muscle</tissue>
    </source>
</reference>
<organism evidence="1 2">
    <name type="scientific">Zosterops borbonicus</name>
    <dbReference type="NCBI Taxonomy" id="364589"/>
    <lineage>
        <taxon>Eukaryota</taxon>
        <taxon>Metazoa</taxon>
        <taxon>Chordata</taxon>
        <taxon>Craniata</taxon>
        <taxon>Vertebrata</taxon>
        <taxon>Euteleostomi</taxon>
        <taxon>Archelosauria</taxon>
        <taxon>Archosauria</taxon>
        <taxon>Dinosauria</taxon>
        <taxon>Saurischia</taxon>
        <taxon>Theropoda</taxon>
        <taxon>Coelurosauria</taxon>
        <taxon>Aves</taxon>
        <taxon>Neognathae</taxon>
        <taxon>Neoaves</taxon>
        <taxon>Telluraves</taxon>
        <taxon>Australaves</taxon>
        <taxon>Passeriformes</taxon>
        <taxon>Sylvioidea</taxon>
        <taxon>Zosteropidae</taxon>
        <taxon>Zosterops</taxon>
    </lineage>
</organism>
<evidence type="ECO:0000313" key="1">
    <source>
        <dbReference type="EMBL" id="TRZ12534.1"/>
    </source>
</evidence>
<dbReference type="AlphaFoldDB" id="A0A8K1G6U0"/>
<keyword evidence="2" id="KW-1185">Reference proteome</keyword>
<protein>
    <submittedName>
        <fullName evidence="1">Uncharacterized protein</fullName>
    </submittedName>
</protein>
<accession>A0A8K1G6U0</accession>
<gene>
    <name evidence="1" type="ORF">HGM15179_014574</name>
</gene>
<dbReference type="Proteomes" id="UP000796761">
    <property type="component" value="Unassembled WGS sequence"/>
</dbReference>
<evidence type="ECO:0000313" key="2">
    <source>
        <dbReference type="Proteomes" id="UP000796761"/>
    </source>
</evidence>